<reference evidence="1 2" key="1">
    <citation type="submission" date="2021-06" db="EMBL/GenBank/DDBJ databases">
        <authorList>
            <person name="Palmer J.M."/>
        </authorList>
    </citation>
    <scope>NUCLEOTIDE SEQUENCE [LARGE SCALE GENOMIC DNA]</scope>
    <source>
        <strain evidence="2">if_2019</strain>
        <tissue evidence="1">Muscle</tissue>
    </source>
</reference>
<evidence type="ECO:0000313" key="1">
    <source>
        <dbReference type="EMBL" id="MEQ2240886.1"/>
    </source>
</evidence>
<proteinExistence type="predicted"/>
<organism evidence="1 2">
    <name type="scientific">Ilyodon furcidens</name>
    <name type="common">goldbreast splitfin</name>
    <dbReference type="NCBI Taxonomy" id="33524"/>
    <lineage>
        <taxon>Eukaryota</taxon>
        <taxon>Metazoa</taxon>
        <taxon>Chordata</taxon>
        <taxon>Craniata</taxon>
        <taxon>Vertebrata</taxon>
        <taxon>Euteleostomi</taxon>
        <taxon>Actinopterygii</taxon>
        <taxon>Neopterygii</taxon>
        <taxon>Teleostei</taxon>
        <taxon>Neoteleostei</taxon>
        <taxon>Acanthomorphata</taxon>
        <taxon>Ovalentaria</taxon>
        <taxon>Atherinomorphae</taxon>
        <taxon>Cyprinodontiformes</taxon>
        <taxon>Goodeidae</taxon>
        <taxon>Ilyodon</taxon>
    </lineage>
</organism>
<dbReference type="Proteomes" id="UP001482620">
    <property type="component" value="Unassembled WGS sequence"/>
</dbReference>
<dbReference type="EMBL" id="JAHRIQ010059910">
    <property type="protein sequence ID" value="MEQ2240886.1"/>
    <property type="molecule type" value="Genomic_DNA"/>
</dbReference>
<protein>
    <submittedName>
        <fullName evidence="1">Uncharacterized protein</fullName>
    </submittedName>
</protein>
<sequence length="137" mass="15735">MFLKRCWLGQTLQCKDPWVLMENDNNNRERKHLRRGSTEQSRISAHGERLVLLFLLLVSKSNHNQDRRCRNCFGKQHGVPDEFTSPLSSPSAQILCAAMRMHLVVTSVQSRLRNSSSITVYQPPNITCGICSNYNFN</sequence>
<keyword evidence="2" id="KW-1185">Reference proteome</keyword>
<comment type="caution">
    <text evidence="1">The sequence shown here is derived from an EMBL/GenBank/DDBJ whole genome shotgun (WGS) entry which is preliminary data.</text>
</comment>
<accession>A0ABV0U738</accession>
<gene>
    <name evidence="1" type="ORF">ILYODFUR_019675</name>
</gene>
<evidence type="ECO:0000313" key="2">
    <source>
        <dbReference type="Proteomes" id="UP001482620"/>
    </source>
</evidence>
<name>A0ABV0U738_9TELE</name>